<dbReference type="EMBL" id="JACIES010000006">
    <property type="protein sequence ID" value="MBB4026800.1"/>
    <property type="molecule type" value="Genomic_DNA"/>
</dbReference>
<dbReference type="Gene3D" id="2.60.120.260">
    <property type="entry name" value="Galactose-binding domain-like"/>
    <property type="match status" value="1"/>
</dbReference>
<proteinExistence type="predicted"/>
<accession>A0A7W6HXH6</accession>
<dbReference type="AlphaFoldDB" id="A0A7W6HXH6"/>
<name>A0A7W6HXH6_9BACT</name>
<organism evidence="1 2">
    <name type="scientific">Butyricimonas faecihominis</name>
    <dbReference type="NCBI Taxonomy" id="1472416"/>
    <lineage>
        <taxon>Bacteria</taxon>
        <taxon>Pseudomonadati</taxon>
        <taxon>Bacteroidota</taxon>
        <taxon>Bacteroidia</taxon>
        <taxon>Bacteroidales</taxon>
        <taxon>Odoribacteraceae</taxon>
        <taxon>Butyricimonas</taxon>
    </lineage>
</organism>
<evidence type="ECO:0000313" key="2">
    <source>
        <dbReference type="Proteomes" id="UP000546007"/>
    </source>
</evidence>
<reference evidence="1 2" key="1">
    <citation type="submission" date="2020-08" db="EMBL/GenBank/DDBJ databases">
        <title>Genomic Encyclopedia of Type Strains, Phase IV (KMG-IV): sequencing the most valuable type-strain genomes for metagenomic binning, comparative biology and taxonomic classification.</title>
        <authorList>
            <person name="Goeker M."/>
        </authorList>
    </citation>
    <scope>NUCLEOTIDE SEQUENCE [LARGE SCALE GENOMIC DNA]</scope>
    <source>
        <strain evidence="1 2">DSM 105721</strain>
    </source>
</reference>
<comment type="caution">
    <text evidence="1">The sequence shown here is derived from an EMBL/GenBank/DDBJ whole genome shotgun (WGS) entry which is preliminary data.</text>
</comment>
<dbReference type="RefSeq" id="WP_124317256.1">
    <property type="nucleotide sequence ID" value="NZ_AP028155.1"/>
</dbReference>
<evidence type="ECO:0008006" key="3">
    <source>
        <dbReference type="Google" id="ProtNLM"/>
    </source>
</evidence>
<dbReference type="Proteomes" id="UP000546007">
    <property type="component" value="Unassembled WGS sequence"/>
</dbReference>
<dbReference type="PROSITE" id="PS51257">
    <property type="entry name" value="PROKAR_LIPOPROTEIN"/>
    <property type="match status" value="1"/>
</dbReference>
<sequence>MRKIIFLLVTQFVLFSCQKSKVMEGQEIRIPLECNTSMEFSIHHLHLFAIDRDNRIARHETFTSSDIHENTLHATLPLGRYRLALVANAPKGNMVIPETGETLENLFLCLPHEENTYQEASDISTALQCVSITENKNALPPIRLFRRTGTLQVSLHAIPKEISNLNLELSFIPSSVSFSGSTTNTFGTITKPVDHQGKVMIRTFPAKKGETTLSVTYDEDNTPKRKIIPFSVAIDTNQTIHVECNFPELTEGGIQGNGESLLRNGDFEEWSNPEKEPDHWHFYKDGKDSVALKITGTQARSGQAAYLQGKTYLYQDVEIETGKRYEIKMHVNAPSPSFPWKYYCYWRKTKSTALPAEHNKPIQAQSYLKQTNGWINVFNGKSFTAPEGAKLLRVEIRTYGKEITPEEVIYIDDFSVELVE</sequence>
<dbReference type="GeneID" id="93102726"/>
<gene>
    <name evidence="1" type="ORF">GGR14_002601</name>
</gene>
<dbReference type="OrthoDB" id="1094931at2"/>
<keyword evidence="2" id="KW-1185">Reference proteome</keyword>
<evidence type="ECO:0000313" key="1">
    <source>
        <dbReference type="EMBL" id="MBB4026800.1"/>
    </source>
</evidence>
<protein>
    <recommendedName>
        <fullName evidence="3">FimB/Mfa2 family fimbrial subunit</fullName>
    </recommendedName>
</protein>